<gene>
    <name evidence="1" type="ORF">DFR24_1820</name>
</gene>
<dbReference type="NCBIfam" id="NF041278">
    <property type="entry name" value="CmcJ_NvfI_EfuI"/>
    <property type="match status" value="1"/>
</dbReference>
<comment type="caution">
    <text evidence="1">The sequence shown here is derived from an EMBL/GenBank/DDBJ whole genome shotgun (WGS) entry which is preliminary data.</text>
</comment>
<dbReference type="RefSeq" id="WP_133880921.1">
    <property type="nucleotide sequence ID" value="NZ_MWIN01000001.1"/>
</dbReference>
<dbReference type="GO" id="GO:0016491">
    <property type="term" value="F:oxidoreductase activity"/>
    <property type="evidence" value="ECO:0007669"/>
    <property type="project" value="InterPro"/>
</dbReference>
<evidence type="ECO:0008006" key="3">
    <source>
        <dbReference type="Google" id="ProtNLM"/>
    </source>
</evidence>
<keyword evidence="2" id="KW-1185">Reference proteome</keyword>
<sequence>MTQTHLRRGIEFVEAELPYLAPSDTPPYRYTYDPPPGVAKEVGELDHRRTRIWSGWSESSALSLDVHGFSIGTHPTPFTSFYDADAIERDYYPEMERLVLAHTGARRAIVFDKNVRHAPSADTPTTFLGRPARLVHNDYTTTSAPQRLRDLLDPADAEAALQRRYAFINLWRPIVEPLRDAPLALCDARSVAPETVVTSALIYPDRRGEVYRLTYSPQHRWVYFPDMRVDELIFIKCYDSLEDGRARFSAHTAFDDPSCPAGSPPRQSIEIRTLVMW</sequence>
<name>A0A4S3KAJ1_9GAMM</name>
<dbReference type="PANTHER" id="PTHR34598">
    <property type="entry name" value="BLL6449 PROTEIN"/>
    <property type="match status" value="1"/>
</dbReference>
<evidence type="ECO:0000313" key="1">
    <source>
        <dbReference type="EMBL" id="TDU32425.1"/>
    </source>
</evidence>
<dbReference type="OrthoDB" id="7052511at2"/>
<reference evidence="1 2" key="1">
    <citation type="submission" date="2019-03" db="EMBL/GenBank/DDBJ databases">
        <title>Genomic Encyclopedia of Type Strains, Phase IV (KMG-IV): sequencing the most valuable type-strain genomes for metagenomic binning, comparative biology and taxonomic classification.</title>
        <authorList>
            <person name="Goeker M."/>
        </authorList>
    </citation>
    <scope>NUCLEOTIDE SEQUENCE [LARGE SCALE GENOMIC DNA]</scope>
    <source>
        <strain evidence="1 2">DSM 26377</strain>
    </source>
</reference>
<dbReference type="InterPro" id="IPR044053">
    <property type="entry name" value="AsaB-like"/>
</dbReference>
<dbReference type="Proteomes" id="UP000295341">
    <property type="component" value="Unassembled WGS sequence"/>
</dbReference>
<dbReference type="PANTHER" id="PTHR34598:SF3">
    <property type="entry name" value="OXIDOREDUCTASE AN1597"/>
    <property type="match status" value="1"/>
</dbReference>
<accession>A0A4S3KAJ1</accession>
<organism evidence="1 2">
    <name type="scientific">Panacagrimonas perspica</name>
    <dbReference type="NCBI Taxonomy" id="381431"/>
    <lineage>
        <taxon>Bacteria</taxon>
        <taxon>Pseudomonadati</taxon>
        <taxon>Pseudomonadota</taxon>
        <taxon>Gammaproteobacteria</taxon>
        <taxon>Nevskiales</taxon>
        <taxon>Nevskiaceae</taxon>
        <taxon>Panacagrimonas</taxon>
    </lineage>
</organism>
<protein>
    <recommendedName>
        <fullName evidence="3">Methyltransferase</fullName>
    </recommendedName>
</protein>
<dbReference type="EMBL" id="SOBT01000008">
    <property type="protein sequence ID" value="TDU32425.1"/>
    <property type="molecule type" value="Genomic_DNA"/>
</dbReference>
<evidence type="ECO:0000313" key="2">
    <source>
        <dbReference type="Proteomes" id="UP000295341"/>
    </source>
</evidence>
<dbReference type="AlphaFoldDB" id="A0A4S3KAJ1"/>
<proteinExistence type="predicted"/>